<gene>
    <name evidence="1" type="ORF">K466DRAFT_505084</name>
</gene>
<sequence>DVQLGQDFVEEIQEATLGRSGMSSEAIERMRNPPPRPPAALDRLELMAIEMFHARGSASEDNYADNRKAFMRAHPEEDVLSYERVKRLIAKVTGIEPIKHDMCTNSCLAYTGPFDQLDHCPICPTRESRYDPIQLAKGKRVSRRTFSTFPVGPQLQILRSSPDTARLMRHRREVTRRVRAQVNPITEIDDLFQGALYLDEVDEMNITDDDMVLMFSVDGAQLYASKSSDCWFLIWVVFELPPEHRYKKRFVLPAGVIGGPNKPKLMDSFLFPTFYHISAIQREGLMVWDAIEEQLMCQNIYVVFGTADTPGLIPVSGGVGHQGFLGCRTGCKQEGRSKPGGSTYYPAALKPHNYTSRRGGGQDVDYRLPPESAESRRTRYREAIARIRAVRTEGDYMEERCLTGFGKPSIFLGMLDGKFLSLPTCLPMDPMHLLAFNIPEHYISLLRGTLVCDKNLDSTDTWPWACFLDPRVWLAHGLLMESYGRYLPGSFGHTPRNIALKITSGYKAAEWMTYTWTILPTLLRHILPHDFFIHFCHLVAGARVALQRTVKVEQLGPAHEHLILFVEQFEANFYQRRLERLHFVRPCIHVLVHLIPEIYDLGSGATHCQWCMENFIGNVTGEVHQHVLPYAVVTQRCVRRVQEIALQAMYPVLVRDIGEPPSSVDLGNGYVLMRARERSRHLVQLQSEHTAIHAFFQRHNANIAPEWIPFFKKWGRLRVGRTGQIARTAWKECEWEAAGKIPRRARMVRLANDIYAEVQYFFQIEFGGHERTLVMLAPFSARDEALYRTTFGVLTACMAQPNSRLVVDAKDIASVVAMFPAILTAEEEGRPDAADLRSRRFYVGEKLGMEISILQGYMEPDNVDEEDPDTD</sequence>
<feature type="non-terminal residue" evidence="1">
    <location>
        <position position="1"/>
    </location>
</feature>
<dbReference type="AlphaFoldDB" id="A0A5C3NUS0"/>
<organism evidence="1 2">
    <name type="scientific">Polyporus arcularius HHB13444</name>
    <dbReference type="NCBI Taxonomy" id="1314778"/>
    <lineage>
        <taxon>Eukaryota</taxon>
        <taxon>Fungi</taxon>
        <taxon>Dikarya</taxon>
        <taxon>Basidiomycota</taxon>
        <taxon>Agaricomycotina</taxon>
        <taxon>Agaricomycetes</taxon>
        <taxon>Polyporales</taxon>
        <taxon>Polyporaceae</taxon>
        <taxon>Polyporus</taxon>
    </lineage>
</organism>
<evidence type="ECO:0000313" key="1">
    <source>
        <dbReference type="EMBL" id="TFK79740.1"/>
    </source>
</evidence>
<dbReference type="PANTHER" id="PTHR46579">
    <property type="entry name" value="F5/8 TYPE C DOMAIN-CONTAINING PROTEIN-RELATED"/>
    <property type="match status" value="1"/>
</dbReference>
<dbReference type="InParanoid" id="A0A5C3NUS0"/>
<dbReference type="InterPro" id="IPR004242">
    <property type="entry name" value="Transposase_21"/>
</dbReference>
<dbReference type="Proteomes" id="UP000308197">
    <property type="component" value="Unassembled WGS sequence"/>
</dbReference>
<dbReference type="EMBL" id="ML211942">
    <property type="protein sequence ID" value="TFK79740.1"/>
    <property type="molecule type" value="Genomic_DNA"/>
</dbReference>
<keyword evidence="2" id="KW-1185">Reference proteome</keyword>
<dbReference type="PANTHER" id="PTHR46579:SF1">
    <property type="entry name" value="F5_8 TYPE C DOMAIN-CONTAINING PROTEIN"/>
    <property type="match status" value="1"/>
</dbReference>
<name>A0A5C3NUS0_9APHY</name>
<dbReference type="STRING" id="1314778.A0A5C3NUS0"/>
<proteinExistence type="predicted"/>
<dbReference type="Pfam" id="PF02992">
    <property type="entry name" value="Transposase_21"/>
    <property type="match status" value="1"/>
</dbReference>
<accession>A0A5C3NUS0</accession>
<evidence type="ECO:0000313" key="2">
    <source>
        <dbReference type="Proteomes" id="UP000308197"/>
    </source>
</evidence>
<reference evidence="1 2" key="1">
    <citation type="journal article" date="2019" name="Nat. Ecol. Evol.">
        <title>Megaphylogeny resolves global patterns of mushroom evolution.</title>
        <authorList>
            <person name="Varga T."/>
            <person name="Krizsan K."/>
            <person name="Foldi C."/>
            <person name="Dima B."/>
            <person name="Sanchez-Garcia M."/>
            <person name="Sanchez-Ramirez S."/>
            <person name="Szollosi G.J."/>
            <person name="Szarkandi J.G."/>
            <person name="Papp V."/>
            <person name="Albert L."/>
            <person name="Andreopoulos W."/>
            <person name="Angelini C."/>
            <person name="Antonin V."/>
            <person name="Barry K.W."/>
            <person name="Bougher N.L."/>
            <person name="Buchanan P."/>
            <person name="Buyck B."/>
            <person name="Bense V."/>
            <person name="Catcheside P."/>
            <person name="Chovatia M."/>
            <person name="Cooper J."/>
            <person name="Damon W."/>
            <person name="Desjardin D."/>
            <person name="Finy P."/>
            <person name="Geml J."/>
            <person name="Haridas S."/>
            <person name="Hughes K."/>
            <person name="Justo A."/>
            <person name="Karasinski D."/>
            <person name="Kautmanova I."/>
            <person name="Kiss B."/>
            <person name="Kocsube S."/>
            <person name="Kotiranta H."/>
            <person name="LaButti K.M."/>
            <person name="Lechner B.E."/>
            <person name="Liimatainen K."/>
            <person name="Lipzen A."/>
            <person name="Lukacs Z."/>
            <person name="Mihaltcheva S."/>
            <person name="Morgado L.N."/>
            <person name="Niskanen T."/>
            <person name="Noordeloos M.E."/>
            <person name="Ohm R.A."/>
            <person name="Ortiz-Santana B."/>
            <person name="Ovrebo C."/>
            <person name="Racz N."/>
            <person name="Riley R."/>
            <person name="Savchenko A."/>
            <person name="Shiryaev A."/>
            <person name="Soop K."/>
            <person name="Spirin V."/>
            <person name="Szebenyi C."/>
            <person name="Tomsovsky M."/>
            <person name="Tulloss R.E."/>
            <person name="Uehling J."/>
            <person name="Grigoriev I.V."/>
            <person name="Vagvolgyi C."/>
            <person name="Papp T."/>
            <person name="Martin F.M."/>
            <person name="Miettinen O."/>
            <person name="Hibbett D.S."/>
            <person name="Nagy L.G."/>
        </authorList>
    </citation>
    <scope>NUCLEOTIDE SEQUENCE [LARGE SCALE GENOMIC DNA]</scope>
    <source>
        <strain evidence="1 2">HHB13444</strain>
    </source>
</reference>
<protein>
    <submittedName>
        <fullName evidence="1">Uncharacterized protein</fullName>
    </submittedName>
</protein>